<evidence type="ECO:0000259" key="1">
    <source>
        <dbReference type="Pfam" id="PF00144"/>
    </source>
</evidence>
<dbReference type="PANTHER" id="PTHR43319:SF3">
    <property type="entry name" value="BETA-LACTAMASE-RELATED DOMAIN-CONTAINING PROTEIN"/>
    <property type="match status" value="1"/>
</dbReference>
<proteinExistence type="predicted"/>
<evidence type="ECO:0000313" key="2">
    <source>
        <dbReference type="EMBL" id="GAA5153939.1"/>
    </source>
</evidence>
<organism evidence="2 3">
    <name type="scientific">Nocardioides marinquilinus</name>
    <dbReference type="NCBI Taxonomy" id="1210400"/>
    <lineage>
        <taxon>Bacteria</taxon>
        <taxon>Bacillati</taxon>
        <taxon>Actinomycetota</taxon>
        <taxon>Actinomycetes</taxon>
        <taxon>Propionibacteriales</taxon>
        <taxon>Nocardioidaceae</taxon>
        <taxon>Nocardioides</taxon>
    </lineage>
</organism>
<dbReference type="InterPro" id="IPR052907">
    <property type="entry name" value="Beta-lactamase/esterase"/>
</dbReference>
<dbReference type="Pfam" id="PF00144">
    <property type="entry name" value="Beta-lactamase"/>
    <property type="match status" value="1"/>
</dbReference>
<reference evidence="3" key="1">
    <citation type="journal article" date="2019" name="Int. J. Syst. Evol. Microbiol.">
        <title>The Global Catalogue of Microorganisms (GCM) 10K type strain sequencing project: providing services to taxonomists for standard genome sequencing and annotation.</title>
        <authorList>
            <consortium name="The Broad Institute Genomics Platform"/>
            <consortium name="The Broad Institute Genome Sequencing Center for Infectious Disease"/>
            <person name="Wu L."/>
            <person name="Ma J."/>
        </authorList>
    </citation>
    <scope>NUCLEOTIDE SEQUENCE [LARGE SCALE GENOMIC DNA]</scope>
    <source>
        <strain evidence="3">JCM 18459</strain>
    </source>
</reference>
<feature type="domain" description="Beta-lactamase-related" evidence="1">
    <location>
        <begin position="10"/>
        <end position="349"/>
    </location>
</feature>
<dbReference type="SUPFAM" id="SSF56601">
    <property type="entry name" value="beta-lactamase/transpeptidase-like"/>
    <property type="match status" value="1"/>
</dbReference>
<evidence type="ECO:0000313" key="3">
    <source>
        <dbReference type="Proteomes" id="UP001500221"/>
    </source>
</evidence>
<name>A0ABP9PXZ1_9ACTN</name>
<dbReference type="EMBL" id="BAABKG010000005">
    <property type="protein sequence ID" value="GAA5153939.1"/>
    <property type="molecule type" value="Genomic_DNA"/>
</dbReference>
<keyword evidence="3" id="KW-1185">Reference proteome</keyword>
<comment type="caution">
    <text evidence="2">The sequence shown here is derived from an EMBL/GenBank/DDBJ whole genome shotgun (WGS) entry which is preliminary data.</text>
</comment>
<gene>
    <name evidence="2" type="ORF">GCM10023340_36670</name>
</gene>
<sequence>MPVDLRTDLARLLDDAHAAGGDPGTAVCVVRDGDVVAEHHVGTRGDRPGSLPWDAATLVMTYSVAKPFAALTVLDVVAAGGLGLDQRVVEVWPGYARAGSPKAATTVRHVLSHAAGLPCFPPGAADVPFDDRDALVALLEAAEPVHPPGEAVAEHALTYGHLCDELVRRATGGDLADRFAALAAEHGWDLHLRVPPAERHRVADLVALDPGWAGDYLADPRWGPALGRPAGLLDPAVLNGDRFRGTSFPAIALHASARGLARFYDDLMTPGGPVATRLGPDAHAALTTAQASGHDLVLDRHVAWTCGLQVDDDELGMGGAGGCSAWWSYGRRHGAAYLTRGLGGPDRAEPVWQLVEGTTGA</sequence>
<dbReference type="PANTHER" id="PTHR43319">
    <property type="entry name" value="BETA-LACTAMASE-RELATED"/>
    <property type="match status" value="1"/>
</dbReference>
<protein>
    <recommendedName>
        <fullName evidence="1">Beta-lactamase-related domain-containing protein</fullName>
    </recommendedName>
</protein>
<dbReference type="Proteomes" id="UP001500221">
    <property type="component" value="Unassembled WGS sequence"/>
</dbReference>
<dbReference type="Gene3D" id="3.40.710.10">
    <property type="entry name" value="DD-peptidase/beta-lactamase superfamily"/>
    <property type="match status" value="1"/>
</dbReference>
<dbReference type="InterPro" id="IPR001466">
    <property type="entry name" value="Beta-lactam-related"/>
</dbReference>
<accession>A0ABP9PXZ1</accession>
<dbReference type="InterPro" id="IPR012338">
    <property type="entry name" value="Beta-lactam/transpept-like"/>
</dbReference>